<feature type="domain" description="DALR anticodon binding" evidence="11">
    <location>
        <begin position="562"/>
        <end position="658"/>
    </location>
</feature>
<keyword evidence="6 10" id="KW-0067">ATP-binding</keyword>
<protein>
    <recommendedName>
        <fullName evidence="10">Glycine--tRNA ligase beta subunit</fullName>
        <ecNumber evidence="10">6.1.1.14</ecNumber>
    </recommendedName>
    <alternativeName>
        <fullName evidence="10">Glycyl-tRNA synthetase beta subunit</fullName>
        <shortName evidence="10">GlyRS</shortName>
    </alternativeName>
</protein>
<dbReference type="GO" id="GO:0004820">
    <property type="term" value="F:glycine-tRNA ligase activity"/>
    <property type="evidence" value="ECO:0007669"/>
    <property type="project" value="UniProtKB-UniRule"/>
</dbReference>
<dbReference type="PROSITE" id="PS50861">
    <property type="entry name" value="AA_TRNA_LIGASE_II_GLYAB"/>
    <property type="match status" value="1"/>
</dbReference>
<dbReference type="GO" id="GO:0005524">
    <property type="term" value="F:ATP binding"/>
    <property type="evidence" value="ECO:0007669"/>
    <property type="project" value="UniProtKB-UniRule"/>
</dbReference>
<keyword evidence="4 10" id="KW-0436">Ligase</keyword>
<dbReference type="GO" id="GO:0005829">
    <property type="term" value="C:cytosol"/>
    <property type="evidence" value="ECO:0007669"/>
    <property type="project" value="TreeGrafter"/>
</dbReference>
<evidence type="ECO:0000256" key="8">
    <source>
        <dbReference type="ARBA" id="ARBA00023146"/>
    </source>
</evidence>
<organism evidence="12 13">
    <name type="scientific">Coprothermobacter proteolyticus (strain ATCC 35245 / DSM 5265 / OCM 4 / BT)</name>
    <dbReference type="NCBI Taxonomy" id="309798"/>
    <lineage>
        <taxon>Bacteria</taxon>
        <taxon>Pseudomonadati</taxon>
        <taxon>Coprothermobacterota</taxon>
        <taxon>Coprothermobacteria</taxon>
        <taxon>Coprothermobacterales</taxon>
        <taxon>Coprothermobacteraceae</taxon>
        <taxon>Coprothermobacter</taxon>
    </lineage>
</organism>
<keyword evidence="7 10" id="KW-0648">Protein biosynthesis</keyword>
<dbReference type="PANTHER" id="PTHR30075">
    <property type="entry name" value="GLYCYL-TRNA SYNTHETASE"/>
    <property type="match status" value="1"/>
</dbReference>
<name>B5Y7V6_COPPD</name>
<dbReference type="Pfam" id="PF02092">
    <property type="entry name" value="tRNA_synt_2f"/>
    <property type="match status" value="1"/>
</dbReference>
<evidence type="ECO:0000259" key="11">
    <source>
        <dbReference type="Pfam" id="PF05746"/>
    </source>
</evidence>
<evidence type="ECO:0000256" key="9">
    <source>
        <dbReference type="ARBA" id="ARBA00047937"/>
    </source>
</evidence>
<dbReference type="RefSeq" id="WP_012544620.1">
    <property type="nucleotide sequence ID" value="NC_011295.1"/>
</dbReference>
<dbReference type="Proteomes" id="UP000001732">
    <property type="component" value="Chromosome"/>
</dbReference>
<evidence type="ECO:0000313" key="13">
    <source>
        <dbReference type="Proteomes" id="UP000001732"/>
    </source>
</evidence>
<dbReference type="OrthoDB" id="9775440at2"/>
<dbReference type="GO" id="GO:0006426">
    <property type="term" value="P:glycyl-tRNA aminoacylation"/>
    <property type="evidence" value="ECO:0007669"/>
    <property type="project" value="UniProtKB-UniRule"/>
</dbReference>
<keyword evidence="8 10" id="KW-0030">Aminoacyl-tRNA synthetase</keyword>
<evidence type="ECO:0000256" key="10">
    <source>
        <dbReference type="HAMAP-Rule" id="MF_00255"/>
    </source>
</evidence>
<keyword evidence="13" id="KW-1185">Reference proteome</keyword>
<evidence type="ECO:0000256" key="7">
    <source>
        <dbReference type="ARBA" id="ARBA00022917"/>
    </source>
</evidence>
<evidence type="ECO:0000256" key="1">
    <source>
        <dbReference type="ARBA" id="ARBA00004496"/>
    </source>
</evidence>
<dbReference type="InterPro" id="IPR015944">
    <property type="entry name" value="Gly-tRNA-synth_bsu"/>
</dbReference>
<evidence type="ECO:0000313" key="12">
    <source>
        <dbReference type="EMBL" id="ACI17969.1"/>
    </source>
</evidence>
<dbReference type="HAMAP" id="MF_00255">
    <property type="entry name" value="Gly_tRNA_synth_beta"/>
    <property type="match status" value="1"/>
</dbReference>
<keyword evidence="3 10" id="KW-0963">Cytoplasm</keyword>
<dbReference type="InterPro" id="IPR008909">
    <property type="entry name" value="DALR_anticod-bd"/>
</dbReference>
<keyword evidence="5 10" id="KW-0547">Nucleotide-binding</keyword>
<dbReference type="STRING" id="309798.COPRO5265_0494"/>
<gene>
    <name evidence="10 12" type="primary">glyS</name>
    <name evidence="12" type="ordered locus">COPRO5265_0494</name>
</gene>
<dbReference type="KEGG" id="cpo:COPRO5265_0494"/>
<evidence type="ECO:0000256" key="2">
    <source>
        <dbReference type="ARBA" id="ARBA00008226"/>
    </source>
</evidence>
<comment type="catalytic activity">
    <reaction evidence="9 10">
        <text>tRNA(Gly) + glycine + ATP = glycyl-tRNA(Gly) + AMP + diphosphate</text>
        <dbReference type="Rhea" id="RHEA:16013"/>
        <dbReference type="Rhea" id="RHEA-COMP:9664"/>
        <dbReference type="Rhea" id="RHEA-COMP:9683"/>
        <dbReference type="ChEBI" id="CHEBI:30616"/>
        <dbReference type="ChEBI" id="CHEBI:33019"/>
        <dbReference type="ChEBI" id="CHEBI:57305"/>
        <dbReference type="ChEBI" id="CHEBI:78442"/>
        <dbReference type="ChEBI" id="CHEBI:78522"/>
        <dbReference type="ChEBI" id="CHEBI:456215"/>
        <dbReference type="EC" id="6.1.1.14"/>
    </reaction>
</comment>
<dbReference type="PANTHER" id="PTHR30075:SF2">
    <property type="entry name" value="GLYCINE--TRNA LIGASE, CHLOROPLASTIC_MITOCHONDRIAL 2"/>
    <property type="match status" value="1"/>
</dbReference>
<dbReference type="GO" id="GO:0004814">
    <property type="term" value="F:arginine-tRNA ligase activity"/>
    <property type="evidence" value="ECO:0007669"/>
    <property type="project" value="InterPro"/>
</dbReference>
<evidence type="ECO:0000256" key="5">
    <source>
        <dbReference type="ARBA" id="ARBA00022741"/>
    </source>
</evidence>
<dbReference type="NCBIfam" id="TIGR00211">
    <property type="entry name" value="glyS"/>
    <property type="match status" value="1"/>
</dbReference>
<dbReference type="HOGENOM" id="CLU_007220_2_2_9"/>
<proteinExistence type="inferred from homology"/>
<reference evidence="12 13" key="2">
    <citation type="journal article" date="2014" name="Genome Announc.">
        <title>Complete Genome Sequence of Coprothermobacter proteolyticus DSM 5265.</title>
        <authorList>
            <person name="Alexiev A."/>
            <person name="Coil D.A."/>
            <person name="Badger J.H."/>
            <person name="Enticknap J."/>
            <person name="Ward N."/>
            <person name="Robb F.T."/>
            <person name="Eisen J.A."/>
        </authorList>
    </citation>
    <scope>NUCLEOTIDE SEQUENCE [LARGE SCALE GENOMIC DNA]</scope>
    <source>
        <strain evidence="13">ATCC 35245 / DSM 5265 / OCM 4 / BT</strain>
    </source>
</reference>
<sequence>MDLLFELGFEEMPPSHLKALKQQVMERLEPTFKDYGLSFETVKTFLTPRRFALLLGGLPEKQAVVEKMIKGPPKSACYMPDGSIKPALEKFMQSNGVSSDNIRIIEENGKSYVYAFKTEGGKDACEVLPALLEDLFTDLWFPKSMRWGQGYVFGRPVRWIVALVDDQVLHIELFGVKSNRVSRGLRVFGSDVEIDIPGHYEQLEKEKGLIIADENKRRDLIRNQAEKLAAELNGKPHLPEELLEELTFINEYPTGFVGHFEDRFLQLPKKVLETVMIHHQRYVAVENEQGQLLPYFIGFRNGPSENIQQVIVGNERVIRARFYDALFFVEEDLKTPFADRVQGLERISFLGNYGTLLDKVNRVKRLLALFNKENDLLLQSLAELYNADLTTLMVQELPELHGYMGTFYAKRSGVEEPLANLIEEVVTEPRVENSAIIKVLDALDTIFAGFDMGFVPSGSSDPMGLKGLAFDVLDLICKFFPERSVKDLVLGAASILGKENLVAAVEEFFLDRLDSWIECKEIRVKNAIMDRALDKPIGMFPIMVEVLGQFWTGTMVQNIALAHRRIRNIIRNQEAHASFDPAIGSENDLRLHESFLNNGIRIDSLNVVTKDGLMKVLEYLTALSDDVHEYFDKELVMAEDVKVRQNRVALLMAVDNLFSRFAYFGDLVL</sequence>
<comment type="similarity">
    <text evidence="2 10">Belongs to the class-II aminoacyl-tRNA synthetase family.</text>
</comment>
<comment type="subunit">
    <text evidence="10">Tetramer of two alpha and two beta subunits.</text>
</comment>
<dbReference type="InterPro" id="IPR006194">
    <property type="entry name" value="Gly-tRNA-synth_heterodimer"/>
</dbReference>
<reference evidence="13" key="1">
    <citation type="submission" date="2008-08" db="EMBL/GenBank/DDBJ databases">
        <title>The complete genome sequence of Coprothermobacter proteolyticus strain ATCC 5245 / DSM 5265 / BT.</title>
        <authorList>
            <person name="Dodson R.J."/>
            <person name="Durkin A.S."/>
            <person name="Wu M."/>
            <person name="Eisen J."/>
            <person name="Sutton G."/>
        </authorList>
    </citation>
    <scope>NUCLEOTIDE SEQUENCE [LARGE SCALE GENOMIC DNA]</scope>
    <source>
        <strain evidence="13">ATCC 35245 / DSM 5265 / OCM 4 / BT</strain>
    </source>
</reference>
<dbReference type="PRINTS" id="PR01045">
    <property type="entry name" value="TRNASYNTHGB"/>
</dbReference>
<evidence type="ECO:0000256" key="6">
    <source>
        <dbReference type="ARBA" id="ARBA00022840"/>
    </source>
</evidence>
<dbReference type="Pfam" id="PF05746">
    <property type="entry name" value="DALR_1"/>
    <property type="match status" value="1"/>
</dbReference>
<comment type="subcellular location">
    <subcellularLocation>
        <location evidence="1 10">Cytoplasm</location>
    </subcellularLocation>
</comment>
<dbReference type="GO" id="GO:0006420">
    <property type="term" value="P:arginyl-tRNA aminoacylation"/>
    <property type="evidence" value="ECO:0007669"/>
    <property type="project" value="InterPro"/>
</dbReference>
<evidence type="ECO:0000256" key="4">
    <source>
        <dbReference type="ARBA" id="ARBA00022598"/>
    </source>
</evidence>
<dbReference type="EC" id="6.1.1.14" evidence="10"/>
<dbReference type="EMBL" id="CP001145">
    <property type="protein sequence ID" value="ACI17969.1"/>
    <property type="molecule type" value="Genomic_DNA"/>
</dbReference>
<accession>B5Y7V6</accession>
<dbReference type="AlphaFoldDB" id="B5Y7V6"/>
<evidence type="ECO:0000256" key="3">
    <source>
        <dbReference type="ARBA" id="ARBA00022490"/>
    </source>
</evidence>
<dbReference type="eggNOG" id="COG0751">
    <property type="taxonomic scope" value="Bacteria"/>
</dbReference>